<dbReference type="InterPro" id="IPR052682">
    <property type="entry name" value="MZB1"/>
</dbReference>
<keyword evidence="2" id="KW-0732">Signal</keyword>
<dbReference type="STRING" id="59894.ENSFALP00000003112"/>
<dbReference type="PANTHER" id="PTHR15881">
    <property type="entry name" value="MARGINAL ZONE B- AND B1-CELL-SPECIFIC PROTEIN"/>
    <property type="match status" value="1"/>
</dbReference>
<dbReference type="GO" id="GO:0030888">
    <property type="term" value="P:regulation of B cell proliferation"/>
    <property type="evidence" value="ECO:0007669"/>
    <property type="project" value="TreeGrafter"/>
</dbReference>
<dbReference type="GO" id="GO:0034663">
    <property type="term" value="C:endoplasmic reticulum chaperone complex"/>
    <property type="evidence" value="ECO:0007669"/>
    <property type="project" value="TreeGrafter"/>
</dbReference>
<dbReference type="Ensembl" id="ENSFALT00000003125.2">
    <property type="protein sequence ID" value="ENSFALP00000003112.2"/>
    <property type="gene ID" value="ENSFALG00000002984.2"/>
</dbReference>
<feature type="region of interest" description="Disordered" evidence="1">
    <location>
        <begin position="22"/>
        <end position="48"/>
    </location>
</feature>
<feature type="region of interest" description="Disordered" evidence="1">
    <location>
        <begin position="68"/>
        <end position="90"/>
    </location>
</feature>
<evidence type="ECO:0000313" key="3">
    <source>
        <dbReference type="Ensembl" id="ENSFALP00000003112.2"/>
    </source>
</evidence>
<protein>
    <submittedName>
        <fullName evidence="3">Uncharacterized protein</fullName>
    </submittedName>
</protein>
<feature type="chain" id="PRO_5032298598" evidence="2">
    <location>
        <begin position="20"/>
        <end position="90"/>
    </location>
</feature>
<keyword evidence="4" id="KW-1185">Reference proteome</keyword>
<dbReference type="GeneTree" id="ENSGT00960000189449"/>
<dbReference type="eggNOG" id="ENOG502S4B7">
    <property type="taxonomic scope" value="Eukaryota"/>
</dbReference>
<accession>U3JK08</accession>
<evidence type="ECO:0000256" key="2">
    <source>
        <dbReference type="SAM" id="SignalP"/>
    </source>
</evidence>
<organism evidence="3 4">
    <name type="scientific">Ficedula albicollis</name>
    <name type="common">Collared flycatcher</name>
    <name type="synonym">Muscicapa albicollis</name>
    <dbReference type="NCBI Taxonomy" id="59894"/>
    <lineage>
        <taxon>Eukaryota</taxon>
        <taxon>Metazoa</taxon>
        <taxon>Chordata</taxon>
        <taxon>Craniata</taxon>
        <taxon>Vertebrata</taxon>
        <taxon>Euteleostomi</taxon>
        <taxon>Archelosauria</taxon>
        <taxon>Archosauria</taxon>
        <taxon>Dinosauria</taxon>
        <taxon>Saurischia</taxon>
        <taxon>Theropoda</taxon>
        <taxon>Coelurosauria</taxon>
        <taxon>Aves</taxon>
        <taxon>Neognathae</taxon>
        <taxon>Neoaves</taxon>
        <taxon>Telluraves</taxon>
        <taxon>Australaves</taxon>
        <taxon>Passeriformes</taxon>
        <taxon>Muscicapidae</taxon>
        <taxon>Ficedula</taxon>
    </lineage>
</organism>
<name>U3JK08_FICAL</name>
<reference evidence="3" key="2">
    <citation type="submission" date="2025-08" db="UniProtKB">
        <authorList>
            <consortium name="Ensembl"/>
        </authorList>
    </citation>
    <scope>IDENTIFICATION</scope>
</reference>
<reference evidence="3 4" key="1">
    <citation type="journal article" date="2012" name="Nature">
        <title>The genomic landscape of species divergence in Ficedula flycatchers.</title>
        <authorList>
            <person name="Ellegren H."/>
            <person name="Smeds L."/>
            <person name="Burri R."/>
            <person name="Olason P.I."/>
            <person name="Backstrom N."/>
            <person name="Kawakami T."/>
            <person name="Kunstner A."/>
            <person name="Makinen H."/>
            <person name="Nadachowska-Brzyska K."/>
            <person name="Qvarnstrom A."/>
            <person name="Uebbing S."/>
            <person name="Wolf J.B."/>
        </authorList>
    </citation>
    <scope>NUCLEOTIDE SEQUENCE [LARGE SCALE GENOMIC DNA]</scope>
</reference>
<evidence type="ECO:0000256" key="1">
    <source>
        <dbReference type="SAM" id="MobiDB-lite"/>
    </source>
</evidence>
<reference evidence="3" key="3">
    <citation type="submission" date="2025-09" db="UniProtKB">
        <authorList>
            <consortium name="Ensembl"/>
        </authorList>
    </citation>
    <scope>IDENTIFICATION</scope>
</reference>
<sequence length="90" mass="9329">MRAALAAWLVLSLLGGTGAQGMCGDPPAAPSRSIPAPQLSPEERLSPHMPQSLRCDACHAIAFQKRLSGPGLPSQHPLSVLVSGGPWPAR</sequence>
<proteinExistence type="predicted"/>
<dbReference type="Proteomes" id="UP000016665">
    <property type="component" value="Chromosome 13"/>
</dbReference>
<feature type="signal peptide" evidence="2">
    <location>
        <begin position="1"/>
        <end position="19"/>
    </location>
</feature>
<evidence type="ECO:0000313" key="4">
    <source>
        <dbReference type="Proteomes" id="UP000016665"/>
    </source>
</evidence>
<dbReference type="AlphaFoldDB" id="U3JK08"/>
<dbReference type="HOGENOM" id="CLU_113467_1_0_1"/>
<dbReference type="PANTHER" id="PTHR15881:SF2">
    <property type="entry name" value="MARGINAL ZONE B- AND B1-CELL-SPECIFIC PROTEIN"/>
    <property type="match status" value="1"/>
</dbReference>
<dbReference type="GO" id="GO:0005576">
    <property type="term" value="C:extracellular region"/>
    <property type="evidence" value="ECO:0007669"/>
    <property type="project" value="TreeGrafter"/>
</dbReference>